<name>A0A1G7REL3_9BACL</name>
<gene>
    <name evidence="6" type="ORF">SAMN04488542_12576</name>
</gene>
<keyword evidence="5" id="KW-0449">Lipoprotein</keyword>
<keyword evidence="2" id="KW-0732">Signal</keyword>
<dbReference type="PROSITE" id="PS51257">
    <property type="entry name" value="PROKAR_LIPOPROTEIN"/>
    <property type="match status" value="1"/>
</dbReference>
<evidence type="ECO:0000256" key="1">
    <source>
        <dbReference type="ARBA" id="ARBA00022475"/>
    </source>
</evidence>
<accession>A0A1G7REL3</accession>
<evidence type="ECO:0000313" key="6">
    <source>
        <dbReference type="EMBL" id="SDG08480.1"/>
    </source>
</evidence>
<dbReference type="STRING" id="670482.SAMN04488542_12576"/>
<dbReference type="OrthoDB" id="2676990at2"/>
<dbReference type="InterPro" id="IPR006059">
    <property type="entry name" value="SBP"/>
</dbReference>
<dbReference type="EMBL" id="FNBG01000025">
    <property type="protein sequence ID" value="SDG08480.1"/>
    <property type="molecule type" value="Genomic_DNA"/>
</dbReference>
<dbReference type="Pfam" id="PF13416">
    <property type="entry name" value="SBP_bac_8"/>
    <property type="match status" value="1"/>
</dbReference>
<evidence type="ECO:0000256" key="3">
    <source>
        <dbReference type="ARBA" id="ARBA00023136"/>
    </source>
</evidence>
<sequence>MLGRKVLVLIVWTSLLVVLVSCGNREHKESIILTINFPSEKLFFEMYGYDFEEKYPHINVKVIEKDTPLDFKEFFPDVLFFDQIHTYKKLINDGELLNLEKIISDAKYPISELTPIVTDSLKSEKDQLFGLSPSFISYAIYYNKDIFAEYDVSFPKNQMTWIEVLDLAKQFPNKNSDGEALYGFKSNYYKDIAFSMILRAGQTEGLTFIDPSTLKVNFNSPEWNVIFNNVIDAFREGAIYSKEYDPNGEVEPAPILTGKTAMEIQSYSTAYNFESYSNFIGGDKIDWDIVTVPVSTRDRNKSDFYEIQEIYSISSRTEHKEDSWKLIDFITKNRAENQEEKQLLGLPAQIDLIKSVNEHDISPLFFLEPANNNNDPYEFVDYNVINAFKELGQSLIEEAINNSNNNIEDLIKRIEIEGQKVIDSLK</sequence>
<evidence type="ECO:0000256" key="2">
    <source>
        <dbReference type="ARBA" id="ARBA00022729"/>
    </source>
</evidence>
<dbReference type="Proteomes" id="UP000198972">
    <property type="component" value="Unassembled WGS sequence"/>
</dbReference>
<dbReference type="SUPFAM" id="SSF53850">
    <property type="entry name" value="Periplasmic binding protein-like II"/>
    <property type="match status" value="1"/>
</dbReference>
<evidence type="ECO:0000256" key="4">
    <source>
        <dbReference type="ARBA" id="ARBA00023139"/>
    </source>
</evidence>
<evidence type="ECO:0000313" key="7">
    <source>
        <dbReference type="Proteomes" id="UP000198972"/>
    </source>
</evidence>
<evidence type="ECO:0000256" key="5">
    <source>
        <dbReference type="ARBA" id="ARBA00023288"/>
    </source>
</evidence>
<keyword evidence="3" id="KW-0472">Membrane</keyword>
<protein>
    <submittedName>
        <fullName evidence="6">ABC-type glycerol-3-phosphate transport system, substrate-binding protein</fullName>
    </submittedName>
</protein>
<keyword evidence="4" id="KW-0564">Palmitate</keyword>
<dbReference type="InterPro" id="IPR050490">
    <property type="entry name" value="Bact_solute-bd_prot1"/>
</dbReference>
<keyword evidence="7" id="KW-1185">Reference proteome</keyword>
<reference evidence="6 7" key="1">
    <citation type="submission" date="2016-10" db="EMBL/GenBank/DDBJ databases">
        <authorList>
            <person name="de Groot N.N."/>
        </authorList>
    </citation>
    <scope>NUCLEOTIDE SEQUENCE [LARGE SCALE GENOMIC DNA]</scope>
    <source>
        <strain evidence="6 7">DSM 28129</strain>
    </source>
</reference>
<organism evidence="6 7">
    <name type="scientific">Fontibacillus panacisegetis</name>
    <dbReference type="NCBI Taxonomy" id="670482"/>
    <lineage>
        <taxon>Bacteria</taxon>
        <taxon>Bacillati</taxon>
        <taxon>Bacillota</taxon>
        <taxon>Bacilli</taxon>
        <taxon>Bacillales</taxon>
        <taxon>Paenibacillaceae</taxon>
        <taxon>Fontibacillus</taxon>
    </lineage>
</organism>
<proteinExistence type="predicted"/>
<dbReference type="RefSeq" id="WP_139173159.1">
    <property type="nucleotide sequence ID" value="NZ_FNBG01000025.1"/>
</dbReference>
<dbReference type="Gene3D" id="3.40.190.10">
    <property type="entry name" value="Periplasmic binding protein-like II"/>
    <property type="match status" value="1"/>
</dbReference>
<keyword evidence="1" id="KW-1003">Cell membrane</keyword>
<dbReference type="PANTHER" id="PTHR43649:SF33">
    <property type="entry name" value="POLYGALACTURONAN_RHAMNOGALACTURONAN-BINDING PROTEIN YTCQ"/>
    <property type="match status" value="1"/>
</dbReference>
<dbReference type="PANTHER" id="PTHR43649">
    <property type="entry name" value="ARABINOSE-BINDING PROTEIN-RELATED"/>
    <property type="match status" value="1"/>
</dbReference>
<dbReference type="AlphaFoldDB" id="A0A1G7REL3"/>